<dbReference type="GO" id="GO:0005886">
    <property type="term" value="C:plasma membrane"/>
    <property type="evidence" value="ECO:0007669"/>
    <property type="project" value="TreeGrafter"/>
</dbReference>
<keyword evidence="2" id="KW-0004">4Fe-4S</keyword>
<comment type="caution">
    <text evidence="9">The sequence shown here is derived from an EMBL/GenBank/DDBJ whole genome shotgun (WGS) entry which is preliminary data.</text>
</comment>
<dbReference type="OrthoDB" id="23833at2157"/>
<evidence type="ECO:0000256" key="1">
    <source>
        <dbReference type="ARBA" id="ARBA00022448"/>
    </source>
</evidence>
<keyword evidence="7" id="KW-1133">Transmembrane helix</keyword>
<evidence type="ECO:0000256" key="2">
    <source>
        <dbReference type="ARBA" id="ARBA00022485"/>
    </source>
</evidence>
<accession>A0A2A2H9C6</accession>
<sequence length="243" mass="26950">MDRQNKRKGILLIALLIFPLFKPFLSPVTVMMGTLHGVIVGGLVIYISLFLSSLFVGRAFCGWLCPAGGIQEYCSVVVNKTPKSTKFKKLKYIFWIGLVSAIAVAVFKSGGLNQIDLLYQSKLNIPELQEYIIYYAGVGIITVLAFTVGKRAGCLYICWLAPFMVVGTKIKELAKYPSLHIKTDPQKCIKCNICNDKCPMSINIAGRVKNKFIFDSECIMCGECVDACPEKVMGYNFGSIKKE</sequence>
<dbReference type="InterPro" id="IPR017896">
    <property type="entry name" value="4Fe4S_Fe-S-bd"/>
</dbReference>
<evidence type="ECO:0000259" key="8">
    <source>
        <dbReference type="PROSITE" id="PS51379"/>
    </source>
</evidence>
<keyword evidence="4" id="KW-0249">Electron transport</keyword>
<dbReference type="RefSeq" id="WP_083241006.1">
    <property type="nucleotide sequence ID" value="NZ_LMVM01000001.1"/>
</dbReference>
<evidence type="ECO:0000256" key="7">
    <source>
        <dbReference type="SAM" id="Phobius"/>
    </source>
</evidence>
<dbReference type="AlphaFoldDB" id="A0A2A2H9C6"/>
<reference evidence="9 10" key="1">
    <citation type="journal article" date="2017" name="BMC Genomics">
        <title>Genomic analysis of methanogenic archaea reveals a shift towards energy conservation.</title>
        <authorList>
            <person name="Gilmore S.P."/>
            <person name="Henske J.K."/>
            <person name="Sexton J.A."/>
            <person name="Solomon K.V."/>
            <person name="Seppala S."/>
            <person name="Yoo J.I."/>
            <person name="Huyett L.M."/>
            <person name="Pressman A."/>
            <person name="Cogan J.Z."/>
            <person name="Kivenson V."/>
            <person name="Peng X."/>
            <person name="Tan Y."/>
            <person name="Valentine D.L."/>
            <person name="O'Malley M.A."/>
        </authorList>
    </citation>
    <scope>NUCLEOTIDE SEQUENCE [LARGE SCALE GENOMIC DNA]</scope>
    <source>
        <strain evidence="9 10">M.o.H.</strain>
    </source>
</reference>
<name>A0A2A2H9C6_METBR</name>
<gene>
    <name evidence="9" type="ORF">ASJ80_13480</name>
</gene>
<dbReference type="InterPro" id="IPR051684">
    <property type="entry name" value="Electron_Trans/Redox"/>
</dbReference>
<keyword evidence="5" id="KW-0408">Iron</keyword>
<protein>
    <recommendedName>
        <fullName evidence="8">4Fe-4S ferredoxin-type domain-containing protein</fullName>
    </recommendedName>
</protein>
<keyword evidence="6" id="KW-0411">Iron-sulfur</keyword>
<feature type="transmembrane region" description="Helical" evidence="7">
    <location>
        <begin position="92"/>
        <end position="111"/>
    </location>
</feature>
<evidence type="ECO:0000256" key="6">
    <source>
        <dbReference type="ARBA" id="ARBA00023014"/>
    </source>
</evidence>
<keyword evidence="3" id="KW-0479">Metal-binding</keyword>
<dbReference type="Pfam" id="PF12801">
    <property type="entry name" value="Fer4_5"/>
    <property type="match status" value="1"/>
</dbReference>
<keyword evidence="1" id="KW-0813">Transport</keyword>
<dbReference type="PANTHER" id="PTHR30176">
    <property type="entry name" value="FERREDOXIN-TYPE PROTEIN NAPH"/>
    <property type="match status" value="1"/>
</dbReference>
<evidence type="ECO:0000256" key="3">
    <source>
        <dbReference type="ARBA" id="ARBA00022723"/>
    </source>
</evidence>
<dbReference type="Proteomes" id="UP000217784">
    <property type="component" value="Unassembled WGS sequence"/>
</dbReference>
<evidence type="ECO:0000313" key="9">
    <source>
        <dbReference type="EMBL" id="PAV05870.1"/>
    </source>
</evidence>
<dbReference type="EMBL" id="LMVM01000001">
    <property type="protein sequence ID" value="PAV05870.1"/>
    <property type="molecule type" value="Genomic_DNA"/>
</dbReference>
<organism evidence="9 10">
    <name type="scientific">Methanobacterium bryantii</name>
    <dbReference type="NCBI Taxonomy" id="2161"/>
    <lineage>
        <taxon>Archaea</taxon>
        <taxon>Methanobacteriati</taxon>
        <taxon>Methanobacteriota</taxon>
        <taxon>Methanomada group</taxon>
        <taxon>Methanobacteria</taxon>
        <taxon>Methanobacteriales</taxon>
        <taxon>Methanobacteriaceae</taxon>
        <taxon>Methanobacterium</taxon>
    </lineage>
</organism>
<keyword evidence="7" id="KW-0472">Membrane</keyword>
<dbReference type="GO" id="GO:0016491">
    <property type="term" value="F:oxidoreductase activity"/>
    <property type="evidence" value="ECO:0007669"/>
    <property type="project" value="UniProtKB-ARBA"/>
</dbReference>
<dbReference type="InterPro" id="IPR017900">
    <property type="entry name" value="4Fe4S_Fe_S_CS"/>
</dbReference>
<dbReference type="GO" id="GO:0046872">
    <property type="term" value="F:metal ion binding"/>
    <property type="evidence" value="ECO:0007669"/>
    <property type="project" value="UniProtKB-KW"/>
</dbReference>
<feature type="transmembrane region" description="Helical" evidence="7">
    <location>
        <begin position="131"/>
        <end position="149"/>
    </location>
</feature>
<dbReference type="Pfam" id="PF13237">
    <property type="entry name" value="Fer4_10"/>
    <property type="match status" value="1"/>
</dbReference>
<feature type="domain" description="4Fe-4S ferredoxin-type" evidence="8">
    <location>
        <begin position="179"/>
        <end position="207"/>
    </location>
</feature>
<evidence type="ECO:0000256" key="4">
    <source>
        <dbReference type="ARBA" id="ARBA00022982"/>
    </source>
</evidence>
<evidence type="ECO:0000256" key="5">
    <source>
        <dbReference type="ARBA" id="ARBA00023004"/>
    </source>
</evidence>
<dbReference type="Gene3D" id="3.30.70.20">
    <property type="match status" value="1"/>
</dbReference>
<keyword evidence="7" id="KW-0812">Transmembrane</keyword>
<evidence type="ECO:0000313" key="10">
    <source>
        <dbReference type="Proteomes" id="UP000217784"/>
    </source>
</evidence>
<feature type="domain" description="4Fe-4S ferredoxin-type" evidence="8">
    <location>
        <begin position="210"/>
        <end position="238"/>
    </location>
</feature>
<dbReference type="SUPFAM" id="SSF54862">
    <property type="entry name" value="4Fe-4S ferredoxins"/>
    <property type="match status" value="1"/>
</dbReference>
<dbReference type="PROSITE" id="PS00198">
    <property type="entry name" value="4FE4S_FER_1"/>
    <property type="match status" value="1"/>
</dbReference>
<keyword evidence="10" id="KW-1185">Reference proteome</keyword>
<dbReference type="PROSITE" id="PS51379">
    <property type="entry name" value="4FE4S_FER_2"/>
    <property type="match status" value="2"/>
</dbReference>
<proteinExistence type="predicted"/>
<feature type="transmembrane region" description="Helical" evidence="7">
    <location>
        <begin position="35"/>
        <end position="56"/>
    </location>
</feature>
<dbReference type="GO" id="GO:0051539">
    <property type="term" value="F:4 iron, 4 sulfur cluster binding"/>
    <property type="evidence" value="ECO:0007669"/>
    <property type="project" value="UniProtKB-KW"/>
</dbReference>
<dbReference type="PANTHER" id="PTHR30176:SF3">
    <property type="entry name" value="FERREDOXIN-TYPE PROTEIN NAPH"/>
    <property type="match status" value="1"/>
</dbReference>